<evidence type="ECO:0000256" key="1">
    <source>
        <dbReference type="SAM" id="MobiDB-lite"/>
    </source>
</evidence>
<keyword evidence="3" id="KW-0255">Endonuclease</keyword>
<keyword evidence="4" id="KW-1185">Reference proteome</keyword>
<keyword evidence="3" id="KW-0378">Hydrolase</keyword>
<dbReference type="CDD" id="cd00085">
    <property type="entry name" value="HNHc"/>
    <property type="match status" value="1"/>
</dbReference>
<proteinExistence type="predicted"/>
<protein>
    <submittedName>
        <fullName evidence="3">HNH endonuclease</fullName>
    </submittedName>
</protein>
<feature type="region of interest" description="Disordered" evidence="1">
    <location>
        <begin position="409"/>
        <end position="434"/>
    </location>
</feature>
<dbReference type="Proteomes" id="UP000708347">
    <property type="component" value="Unassembled WGS sequence"/>
</dbReference>
<dbReference type="InterPro" id="IPR003870">
    <property type="entry name" value="DUF222"/>
</dbReference>
<feature type="compositionally biased region" description="Low complexity" evidence="1">
    <location>
        <begin position="102"/>
        <end position="113"/>
    </location>
</feature>
<dbReference type="InterPro" id="IPR003615">
    <property type="entry name" value="HNH_nuc"/>
</dbReference>
<dbReference type="GO" id="GO:0004519">
    <property type="term" value="F:endonuclease activity"/>
    <property type="evidence" value="ECO:0007669"/>
    <property type="project" value="UniProtKB-KW"/>
</dbReference>
<evidence type="ECO:0000259" key="2">
    <source>
        <dbReference type="Pfam" id="PF02720"/>
    </source>
</evidence>
<sequence length="468" mass="50674">MLEMLDDVLTAWDKVAAAPAADMPAPELLSVLEHVERLRRMLPAVEHTVLTQLQSQTTPITMGAKSWRAVLTNRLAISGVDATRRISDAAELGPRHSLTGQALPPTLPTTAAAQSRGEIGADHVAVIRSFMDHLPASVDVATREHAEAQLGGLAGGLTPEGLRKLAHQLMAMINQDGDLDAERDQARKRGLTVGPQQVDGMSRLSGWVDPELRAALDATFAKLAGPGYCNPDDETPCVDGTPSESQITNDIRTTGQRTHDALKTVCMAMLSSGKLGQHNGLPVTIVVTTTLDQLTSAAGLAHTGGGTYLPMPTVIRMAARAHPYLTVFESPKEIKLYHGRSRRSASPGQRLVLFALDKGCTKPGCTAPPYQSQVHHAARDFARGGNTDINELTLACGCDNRMVNDGPAGWKTRKRRRDNKTEWIPPPHLDRGQTRVNYYHHPEELLCREARHPVDSLIDGADRVHSGR</sequence>
<reference evidence="3 4" key="1">
    <citation type="submission" date="2019-05" db="EMBL/GenBank/DDBJ databases">
        <title>Mycolicibacterium sphagni ENV482 genome assembly.</title>
        <authorList>
            <person name="Chen W."/>
            <person name="Faulkner N.W."/>
            <person name="Hyman M.R."/>
        </authorList>
    </citation>
    <scope>NUCLEOTIDE SEQUENCE [LARGE SCALE GENOMIC DNA]</scope>
    <source>
        <strain evidence="3 4">ENV482</strain>
    </source>
</reference>
<gene>
    <name evidence="3" type="ORF">FEG63_29650</name>
</gene>
<accession>A0ABX2K9K5</accession>
<evidence type="ECO:0000313" key="4">
    <source>
        <dbReference type="Proteomes" id="UP000708347"/>
    </source>
</evidence>
<dbReference type="EMBL" id="VBSB01000035">
    <property type="protein sequence ID" value="NTY63691.1"/>
    <property type="molecule type" value="Genomic_DNA"/>
</dbReference>
<evidence type="ECO:0000313" key="3">
    <source>
        <dbReference type="EMBL" id="NTY63691.1"/>
    </source>
</evidence>
<organism evidence="3 4">
    <name type="scientific">Mycolicibacterium sphagni</name>
    <dbReference type="NCBI Taxonomy" id="1786"/>
    <lineage>
        <taxon>Bacteria</taxon>
        <taxon>Bacillati</taxon>
        <taxon>Actinomycetota</taxon>
        <taxon>Actinomycetes</taxon>
        <taxon>Mycobacteriales</taxon>
        <taxon>Mycobacteriaceae</taxon>
        <taxon>Mycolicibacterium</taxon>
    </lineage>
</organism>
<dbReference type="Pfam" id="PF02720">
    <property type="entry name" value="DUF222"/>
    <property type="match status" value="1"/>
</dbReference>
<comment type="caution">
    <text evidence="3">The sequence shown here is derived from an EMBL/GenBank/DDBJ whole genome shotgun (WGS) entry which is preliminary data.</text>
</comment>
<feature type="domain" description="DUF222" evidence="2">
    <location>
        <begin position="30"/>
        <end position="356"/>
    </location>
</feature>
<name>A0ABX2K9K5_9MYCO</name>
<feature type="region of interest" description="Disordered" evidence="1">
    <location>
        <begin position="95"/>
        <end position="115"/>
    </location>
</feature>
<keyword evidence="3" id="KW-0540">Nuclease</keyword>